<feature type="transmembrane region" description="Helical" evidence="1">
    <location>
        <begin position="279"/>
        <end position="295"/>
    </location>
</feature>
<accession>A0A1F5YJB6</accession>
<keyword evidence="1" id="KW-0472">Membrane</keyword>
<reference evidence="2 3" key="1">
    <citation type="journal article" date="2016" name="Nat. Commun.">
        <title>Thousands of microbial genomes shed light on interconnected biogeochemical processes in an aquifer system.</title>
        <authorList>
            <person name="Anantharaman K."/>
            <person name="Brown C.T."/>
            <person name="Hug L.A."/>
            <person name="Sharon I."/>
            <person name="Castelle C.J."/>
            <person name="Probst A.J."/>
            <person name="Thomas B.C."/>
            <person name="Singh A."/>
            <person name="Wilkins M.J."/>
            <person name="Karaoz U."/>
            <person name="Brodie E.L."/>
            <person name="Williams K.H."/>
            <person name="Hubbard S.S."/>
            <person name="Banfield J.F."/>
        </authorList>
    </citation>
    <scope>NUCLEOTIDE SEQUENCE [LARGE SCALE GENOMIC DNA]</scope>
</reference>
<keyword evidence="1" id="KW-0812">Transmembrane</keyword>
<evidence type="ECO:0008006" key="4">
    <source>
        <dbReference type="Google" id="ProtNLM"/>
    </source>
</evidence>
<protein>
    <recommendedName>
        <fullName evidence="4">DUF475 domain-containing protein</fullName>
    </recommendedName>
</protein>
<comment type="caution">
    <text evidence="2">The sequence shown here is derived from an EMBL/GenBank/DDBJ whole genome shotgun (WGS) entry which is preliminary data.</text>
</comment>
<dbReference type="PANTHER" id="PTHR30238">
    <property type="entry name" value="MEMBRANE BOUND PREDICTED REDOX MODULATOR"/>
    <property type="match status" value="1"/>
</dbReference>
<feature type="transmembrane region" description="Helical" evidence="1">
    <location>
        <begin position="6"/>
        <end position="22"/>
    </location>
</feature>
<organism evidence="2 3">
    <name type="scientific">Candidatus Gottesmanbacteria bacterium RBG_16_38_7b</name>
    <dbReference type="NCBI Taxonomy" id="1798372"/>
    <lineage>
        <taxon>Bacteria</taxon>
        <taxon>Candidatus Gottesmaniibacteriota</taxon>
    </lineage>
</organism>
<proteinExistence type="predicted"/>
<feature type="transmembrane region" description="Helical" evidence="1">
    <location>
        <begin position="128"/>
        <end position="149"/>
    </location>
</feature>
<gene>
    <name evidence="2" type="ORF">A2153_02925</name>
</gene>
<dbReference type="Pfam" id="PF04332">
    <property type="entry name" value="DUF475"/>
    <property type="match status" value="1"/>
</dbReference>
<feature type="transmembrane region" description="Helical" evidence="1">
    <location>
        <begin position="97"/>
        <end position="116"/>
    </location>
</feature>
<sequence>MNFFSSLIIILGLGLFEIINSIDNAIINAEVLSTMKPSSRRWFVTWGLFISVILVRGVLPFLIVWILNPGLNFLSMVSSVIKSTEAVSLSLDRSAPYLLLSGGIFMIFIFFHWLFLEDKNFGLPGERFIARQGVWFYAVISIILTYVVWQATSYDPWLSFSAVVGSTVFFITHGFKQTAETAEKKLLQKGISDISKILDLEVIDTTFSIDGVIAAFAFTFYVPLILLGNGLGALVLRQITVSNIKNIKKYLYLKNGAMYSIFFLGLVMTLDSFGAHIPFWFSPAATFSIISYFYWKSEVSSKTKAAK</sequence>
<dbReference type="NCBIfam" id="NF010612">
    <property type="entry name" value="PRK14013.1-2"/>
    <property type="match status" value="1"/>
</dbReference>
<feature type="transmembrane region" description="Helical" evidence="1">
    <location>
        <begin position="256"/>
        <end position="273"/>
    </location>
</feature>
<feature type="transmembrane region" description="Helical" evidence="1">
    <location>
        <begin position="43"/>
        <end position="67"/>
    </location>
</feature>
<keyword evidence="1" id="KW-1133">Transmembrane helix</keyword>
<dbReference type="PANTHER" id="PTHR30238:SF4">
    <property type="entry name" value="SLL1022 PROTEIN"/>
    <property type="match status" value="1"/>
</dbReference>
<evidence type="ECO:0000313" key="3">
    <source>
        <dbReference type="Proteomes" id="UP000177396"/>
    </source>
</evidence>
<dbReference type="Proteomes" id="UP000177396">
    <property type="component" value="Unassembled WGS sequence"/>
</dbReference>
<dbReference type="AlphaFoldDB" id="A0A1F5YJB6"/>
<feature type="transmembrane region" description="Helical" evidence="1">
    <location>
        <begin position="212"/>
        <end position="236"/>
    </location>
</feature>
<dbReference type="InterPro" id="IPR007427">
    <property type="entry name" value="DUF475"/>
</dbReference>
<evidence type="ECO:0000256" key="1">
    <source>
        <dbReference type="SAM" id="Phobius"/>
    </source>
</evidence>
<evidence type="ECO:0000313" key="2">
    <source>
        <dbReference type="EMBL" id="OGG00298.1"/>
    </source>
</evidence>
<name>A0A1F5YJB6_9BACT</name>
<dbReference type="EMBL" id="MFJB01000025">
    <property type="protein sequence ID" value="OGG00298.1"/>
    <property type="molecule type" value="Genomic_DNA"/>
</dbReference>